<name>A0ABS3U5I4_9ACTN</name>
<keyword evidence="9" id="KW-1185">Reference proteome</keyword>
<feature type="domain" description="Glycosyl hydrolase family 36 C-terminal" evidence="6">
    <location>
        <begin position="620"/>
        <end position="692"/>
    </location>
</feature>
<dbReference type="PIRSF" id="PIRSF005536">
    <property type="entry name" value="Agal"/>
    <property type="match status" value="1"/>
</dbReference>
<dbReference type="SUPFAM" id="SSF51445">
    <property type="entry name" value="(Trans)glycosidases"/>
    <property type="match status" value="1"/>
</dbReference>
<dbReference type="CDD" id="cd14791">
    <property type="entry name" value="GH36"/>
    <property type="match status" value="1"/>
</dbReference>
<proteinExistence type="inferred from homology"/>
<dbReference type="Pfam" id="PF16874">
    <property type="entry name" value="Glyco_hydro_36C"/>
    <property type="match status" value="1"/>
</dbReference>
<dbReference type="InterPro" id="IPR031705">
    <property type="entry name" value="Glyco_hydro_36_C"/>
</dbReference>
<comment type="similarity">
    <text evidence="5">Belongs to the glycosyl hydrolase.</text>
</comment>
<dbReference type="Gene3D" id="3.20.20.70">
    <property type="entry name" value="Aldolase class I"/>
    <property type="match status" value="1"/>
</dbReference>
<evidence type="ECO:0000256" key="2">
    <source>
        <dbReference type="ARBA" id="ARBA00012755"/>
    </source>
</evidence>
<keyword evidence="4 5" id="KW-0326">Glycosidase</keyword>
<dbReference type="Pfam" id="PF02065">
    <property type="entry name" value="Melibiase"/>
    <property type="match status" value="1"/>
</dbReference>
<evidence type="ECO:0000313" key="9">
    <source>
        <dbReference type="Proteomes" id="UP000681341"/>
    </source>
</evidence>
<dbReference type="EC" id="3.2.1.22" evidence="2 5"/>
<dbReference type="EMBL" id="JAGFNP010000007">
    <property type="protein sequence ID" value="MBO3734044.1"/>
    <property type="molecule type" value="Genomic_DNA"/>
</dbReference>
<gene>
    <name evidence="8" type="ORF">J5V16_14545</name>
</gene>
<dbReference type="InterPro" id="IPR002252">
    <property type="entry name" value="Glyco_hydro_36"/>
</dbReference>
<evidence type="ECO:0000256" key="1">
    <source>
        <dbReference type="ARBA" id="ARBA00001255"/>
    </source>
</evidence>
<evidence type="ECO:0000313" key="8">
    <source>
        <dbReference type="EMBL" id="MBO3734044.1"/>
    </source>
</evidence>
<evidence type="ECO:0000259" key="6">
    <source>
        <dbReference type="Pfam" id="PF16874"/>
    </source>
</evidence>
<dbReference type="Proteomes" id="UP000681341">
    <property type="component" value="Unassembled WGS sequence"/>
</dbReference>
<evidence type="ECO:0000256" key="3">
    <source>
        <dbReference type="ARBA" id="ARBA00022801"/>
    </source>
</evidence>
<dbReference type="PRINTS" id="PR00743">
    <property type="entry name" value="GLHYDRLASE36"/>
</dbReference>
<dbReference type="InterPro" id="IPR017853">
    <property type="entry name" value="GH"/>
</dbReference>
<dbReference type="PANTHER" id="PTHR43053:SF3">
    <property type="entry name" value="ALPHA-GALACTOSIDASE C-RELATED"/>
    <property type="match status" value="1"/>
</dbReference>
<comment type="catalytic activity">
    <reaction evidence="1 5">
        <text>Hydrolysis of terminal, non-reducing alpha-D-galactose residues in alpha-D-galactosides, including galactose oligosaccharides, galactomannans and galactolipids.</text>
        <dbReference type="EC" id="3.2.1.22"/>
    </reaction>
</comment>
<dbReference type="Pfam" id="PF16875">
    <property type="entry name" value="Glyco_hydro_36N"/>
    <property type="match status" value="1"/>
</dbReference>
<dbReference type="PANTHER" id="PTHR43053">
    <property type="entry name" value="GLYCOSIDASE FAMILY 31"/>
    <property type="match status" value="1"/>
</dbReference>
<keyword evidence="3 5" id="KW-0378">Hydrolase</keyword>
<reference evidence="8 9" key="1">
    <citation type="submission" date="2021-03" db="EMBL/GenBank/DDBJ databases">
        <title>Glycomyces sp. nov., a novel actinomycete isolated from soil.</title>
        <authorList>
            <person name="Yang X."/>
            <person name="Xu X."/>
        </authorList>
    </citation>
    <scope>NUCLEOTIDE SEQUENCE [LARGE SCALE GENOMIC DNA]</scope>
    <source>
        <strain evidence="8 9">NEAU-S30</strain>
    </source>
</reference>
<dbReference type="Gene3D" id="2.60.40.1180">
    <property type="entry name" value="Golgi alpha-mannosidase II"/>
    <property type="match status" value="1"/>
</dbReference>
<dbReference type="InterPro" id="IPR031704">
    <property type="entry name" value="Glyco_hydro_36_N"/>
</dbReference>
<evidence type="ECO:0000259" key="7">
    <source>
        <dbReference type="Pfam" id="PF16875"/>
    </source>
</evidence>
<dbReference type="RefSeq" id="WP_208497068.1">
    <property type="nucleotide sequence ID" value="NZ_JAGFNP010000007.1"/>
</dbReference>
<dbReference type="InterPro" id="IPR013780">
    <property type="entry name" value="Glyco_hydro_b"/>
</dbReference>
<dbReference type="Gene3D" id="2.70.98.60">
    <property type="entry name" value="alpha-galactosidase from lactobacil brevis"/>
    <property type="match status" value="1"/>
</dbReference>
<dbReference type="InterPro" id="IPR013785">
    <property type="entry name" value="Aldolase_TIM"/>
</dbReference>
<accession>A0ABS3U5I4</accession>
<dbReference type="InterPro" id="IPR050985">
    <property type="entry name" value="Alpha-glycosidase_related"/>
</dbReference>
<evidence type="ECO:0000256" key="4">
    <source>
        <dbReference type="ARBA" id="ARBA00023295"/>
    </source>
</evidence>
<protein>
    <recommendedName>
        <fullName evidence="2 5">Alpha-galactosidase</fullName>
        <ecNumber evidence="2 5">3.2.1.22</ecNumber>
    </recommendedName>
</protein>
<feature type="domain" description="Glycosyl hydrolase family 36 N-terminal" evidence="7">
    <location>
        <begin position="28"/>
        <end position="257"/>
    </location>
</feature>
<evidence type="ECO:0000256" key="5">
    <source>
        <dbReference type="PIRNR" id="PIRNR005536"/>
    </source>
</evidence>
<sequence>MPIRFDEAALAWHLAGPGLSYVVGIRDGLPRQLHWGEAIPDEAVPALASVQDNGVSWNDALHTGAELLGELGPQFATPSLQLRHPDGAKGFDWHYRDHRITESAADGDHLAIAFTDRDLVLTLHYRLWDTGVLDRWASLDAGAPVEVTRFDSAAWTLPHWADYRLSHLNGDWAAEWQLERVPLPVGETAIGSRRGSTSHQANPWTALDDGTATETAGLVYSTNLAWSGSWRVLLRRSPQGRVSITGGAGHEGLQWRLRRGETWTTPVYSGLCGTGGFGGASRAWHEHLRRHVLPTPEEDAPVLFNSWEAVYFDVSVEKQLPLVDLAARIGCEQFVVDDGWFGGRVDDHAGLGDWEPNPDRFPDGLAPLIDAVHAKGMKFGIWVEPEMVNPDSDLYRAHPDWVLHQAGRDRTQRRHQMVLDYGRPEVAEWAYDSLDELLSGNAIDFVKWDHNRPFTEVGRPGDPDPDRAWFEHVEAVYSIKERLRAAHPHVRIEGCAGGGGRVDPGMLRHVDTVWTSDNTDAGDRVGIQHGFSHAYPARVMDTWITDEPSEFNRRTTSLRFRFHVASAGVLAVGGNLSEWSEAELDEAAEHVALYKRLRPVVQHGVQYRLGDPAASPLTGVQYVHGDRIAVLAFKTSWHSNRALAPLRPEGIAADSRWVDEDTGEIHWGATLNVTGLPLRWSGADWDSAILRLRRVE</sequence>
<organism evidence="8 9">
    <name type="scientific">Glycomyces niveus</name>
    <dbReference type="NCBI Taxonomy" id="2820287"/>
    <lineage>
        <taxon>Bacteria</taxon>
        <taxon>Bacillati</taxon>
        <taxon>Actinomycetota</taxon>
        <taxon>Actinomycetes</taxon>
        <taxon>Glycomycetales</taxon>
        <taxon>Glycomycetaceae</taxon>
        <taxon>Glycomyces</taxon>
    </lineage>
</organism>
<dbReference type="InterPro" id="IPR038417">
    <property type="entry name" value="Alpga-gal_N_sf"/>
</dbReference>
<comment type="caution">
    <text evidence="8">The sequence shown here is derived from an EMBL/GenBank/DDBJ whole genome shotgun (WGS) entry which is preliminary data.</text>
</comment>